<sequence>MHIAYHIGAHCTGSDLIVDTLRRNARLLGPQGIIVPDRAAYQKRMGDVIKATEQQDLTPAQQANLLHDFTKRGNARRLVLSNSGFLCVSGWAFSADGLYPQTEKLGRMRGAFADHDVSFHLCIRDPATFLPALFRNQSRHKSLEALLDGVDPRTVRWSDFIRRIRETCPDSPITVWCYEDAPFIWLNVVRSMAGLPNETSVVGALDFANTEMSFEGRTKMKGYMRMRRPKSPQMASELIDVFLRNFPRESFPFEVLPPWWDQALSESLTLGYHEDVALIEEMENVTVLER</sequence>
<protein>
    <recommendedName>
        <fullName evidence="3">Sulfotransferase</fullName>
    </recommendedName>
</protein>
<reference evidence="1 2" key="1">
    <citation type="submission" date="2019-06" db="EMBL/GenBank/DDBJ databases">
        <title>Paenimaribius caenipelagi gen. nov., sp. nov., isolated from a tidal flat.</title>
        <authorList>
            <person name="Yoon J.-H."/>
        </authorList>
    </citation>
    <scope>NUCLEOTIDE SEQUENCE [LARGE SCALE GENOMIC DNA]</scope>
    <source>
        <strain evidence="1 2">JBTF-M29</strain>
    </source>
</reference>
<keyword evidence="2" id="KW-1185">Reference proteome</keyword>
<comment type="caution">
    <text evidence="1">The sequence shown here is derived from an EMBL/GenBank/DDBJ whole genome shotgun (WGS) entry which is preliminary data.</text>
</comment>
<name>A0A547PT97_9RHOB</name>
<evidence type="ECO:0008006" key="3">
    <source>
        <dbReference type="Google" id="ProtNLM"/>
    </source>
</evidence>
<evidence type="ECO:0000313" key="1">
    <source>
        <dbReference type="EMBL" id="TRD17373.1"/>
    </source>
</evidence>
<proteinExistence type="predicted"/>
<organism evidence="1 2">
    <name type="scientific">Palleronia caenipelagi</name>
    <dbReference type="NCBI Taxonomy" id="2489174"/>
    <lineage>
        <taxon>Bacteria</taxon>
        <taxon>Pseudomonadati</taxon>
        <taxon>Pseudomonadota</taxon>
        <taxon>Alphaproteobacteria</taxon>
        <taxon>Rhodobacterales</taxon>
        <taxon>Roseobacteraceae</taxon>
        <taxon>Palleronia</taxon>
    </lineage>
</organism>
<dbReference type="EMBL" id="VFSV01000024">
    <property type="protein sequence ID" value="TRD17373.1"/>
    <property type="molecule type" value="Genomic_DNA"/>
</dbReference>
<dbReference type="RefSeq" id="WP_142835277.1">
    <property type="nucleotide sequence ID" value="NZ_VFSV01000024.1"/>
</dbReference>
<dbReference type="AlphaFoldDB" id="A0A547PT97"/>
<dbReference type="OrthoDB" id="7816979at2"/>
<accession>A0A547PT97</accession>
<gene>
    <name evidence="1" type="ORF">FEV53_13120</name>
</gene>
<dbReference type="Proteomes" id="UP000318590">
    <property type="component" value="Unassembled WGS sequence"/>
</dbReference>
<evidence type="ECO:0000313" key="2">
    <source>
        <dbReference type="Proteomes" id="UP000318590"/>
    </source>
</evidence>